<comment type="caution">
    <text evidence="1">The sequence shown here is derived from an EMBL/GenBank/DDBJ whole genome shotgun (WGS) entry which is preliminary data.</text>
</comment>
<evidence type="ECO:0000313" key="2">
    <source>
        <dbReference type="Proteomes" id="UP000005954"/>
    </source>
</evidence>
<name>A3SID7_ROSNI</name>
<proteinExistence type="predicted"/>
<reference evidence="1 2" key="1">
    <citation type="submission" date="2005-12" db="EMBL/GenBank/DDBJ databases">
        <authorList>
            <person name="Moran M.A."/>
            <person name="Ferriera S."/>
            <person name="Johnson J."/>
            <person name="Kravitz S."/>
            <person name="Halpern A."/>
            <person name="Remington K."/>
            <person name="Beeson K."/>
            <person name="Tran B."/>
            <person name="Rogers Y.-H."/>
            <person name="Friedman R."/>
            <person name="Venter J.C."/>
        </authorList>
    </citation>
    <scope>NUCLEOTIDE SEQUENCE [LARGE SCALE GENOMIC DNA]</scope>
    <source>
        <strain evidence="2">ATCC BAA-591 / DSM 15170 / ISM</strain>
    </source>
</reference>
<accession>A3SID7</accession>
<protein>
    <recommendedName>
        <fullName evidence="3">DUF2125 domain-containing protein</fullName>
    </recommendedName>
</protein>
<dbReference type="EMBL" id="AALY01000001">
    <property type="protein sequence ID" value="EAP77118.1"/>
    <property type="molecule type" value="Genomic_DNA"/>
</dbReference>
<dbReference type="HOGENOM" id="CLU_070576_0_0_5"/>
<evidence type="ECO:0000313" key="1">
    <source>
        <dbReference type="EMBL" id="EAP77118.1"/>
    </source>
</evidence>
<dbReference type="Proteomes" id="UP000005954">
    <property type="component" value="Unassembled WGS sequence"/>
</dbReference>
<gene>
    <name evidence="1" type="ORF">ISM_02475</name>
</gene>
<sequence>MFTALVVLALGWSIYWAIGSGAGQKGLETWFEAREAEGWVAEYSEMSVEGFPNRFDAKFEDLALADPDTGLAWEAPHFEILALSYQPNHLIAVWPDSQRIATPLAKYDVTSDDMRASLRVAPQSDLALNELTLTAKTLTVAELGQTETARLDSLTLAAEKAPSGDLPRYRLGVQADGFTPSDAWQKHLDPNGRLPEKLDQMRIDMTVEFDKPWNISAIEEARPQPRMIDLKSAEAQWGQLALAMAGKVTVDDQGQPEGDITIKARNWRDILQLAREAEALPPSLADTAESALSLLAQMSGNPTTLDIPLTLRGGRVWLGPAPLGPAPVLRLR</sequence>
<dbReference type="AlphaFoldDB" id="A3SID7"/>
<dbReference type="STRING" id="89187.ISM_02475"/>
<dbReference type="eggNOG" id="COG4093">
    <property type="taxonomic scope" value="Bacteria"/>
</dbReference>
<keyword evidence="2" id="KW-1185">Reference proteome</keyword>
<dbReference type="Pfam" id="PF09898">
    <property type="entry name" value="DUF2125"/>
    <property type="match status" value="1"/>
</dbReference>
<dbReference type="InterPro" id="IPR018666">
    <property type="entry name" value="DUF2125"/>
</dbReference>
<evidence type="ECO:0008006" key="3">
    <source>
        <dbReference type="Google" id="ProtNLM"/>
    </source>
</evidence>
<organism evidence="1 2">
    <name type="scientific">Roseovarius nubinhibens (strain ATCC BAA-591 / DSM 15170 / ISM)</name>
    <dbReference type="NCBI Taxonomy" id="89187"/>
    <lineage>
        <taxon>Bacteria</taxon>
        <taxon>Pseudomonadati</taxon>
        <taxon>Pseudomonadota</taxon>
        <taxon>Alphaproteobacteria</taxon>
        <taxon>Rhodobacterales</taxon>
        <taxon>Roseobacteraceae</taxon>
        <taxon>Roseovarius</taxon>
    </lineage>
</organism>